<evidence type="ECO:0000256" key="1">
    <source>
        <dbReference type="SAM" id="MobiDB-lite"/>
    </source>
</evidence>
<organism evidence="2 3">
    <name type="scientific">Apostasia shenzhenica</name>
    <dbReference type="NCBI Taxonomy" id="1088818"/>
    <lineage>
        <taxon>Eukaryota</taxon>
        <taxon>Viridiplantae</taxon>
        <taxon>Streptophyta</taxon>
        <taxon>Embryophyta</taxon>
        <taxon>Tracheophyta</taxon>
        <taxon>Spermatophyta</taxon>
        <taxon>Magnoliopsida</taxon>
        <taxon>Liliopsida</taxon>
        <taxon>Asparagales</taxon>
        <taxon>Orchidaceae</taxon>
        <taxon>Apostasioideae</taxon>
        <taxon>Apostasia</taxon>
    </lineage>
</organism>
<sequence>MVVAREEPGGAQPVGKTHLNISISKKRGGLLRRCLATAALSSATREHPEASSHPRLRGPVETPAPISPASPPGISSPTPPYLACSSPPPSQQRELQNSATTDPLPSTAERVSARTSSAHTPEGCCCTAP</sequence>
<protein>
    <submittedName>
        <fullName evidence="2">Uncharacterized protein</fullName>
    </submittedName>
</protein>
<reference evidence="2 3" key="1">
    <citation type="journal article" date="2017" name="Nature">
        <title>The Apostasia genome and the evolution of orchids.</title>
        <authorList>
            <person name="Zhang G.Q."/>
            <person name="Liu K.W."/>
            <person name="Li Z."/>
            <person name="Lohaus R."/>
            <person name="Hsiao Y.Y."/>
            <person name="Niu S.C."/>
            <person name="Wang J.Y."/>
            <person name="Lin Y.C."/>
            <person name="Xu Q."/>
            <person name="Chen L.J."/>
            <person name="Yoshida K."/>
            <person name="Fujiwara S."/>
            <person name="Wang Z.W."/>
            <person name="Zhang Y.Q."/>
            <person name="Mitsuda N."/>
            <person name="Wang M."/>
            <person name="Liu G.H."/>
            <person name="Pecoraro L."/>
            <person name="Huang H.X."/>
            <person name="Xiao X.J."/>
            <person name="Lin M."/>
            <person name="Wu X.Y."/>
            <person name="Wu W.L."/>
            <person name="Chen Y.Y."/>
            <person name="Chang S.B."/>
            <person name="Sakamoto S."/>
            <person name="Ohme-Takagi M."/>
            <person name="Yagi M."/>
            <person name="Zeng S.J."/>
            <person name="Shen C.Y."/>
            <person name="Yeh C.M."/>
            <person name="Luo Y.B."/>
            <person name="Tsai W.C."/>
            <person name="Van de Peer Y."/>
            <person name="Liu Z.J."/>
        </authorList>
    </citation>
    <scope>NUCLEOTIDE SEQUENCE [LARGE SCALE GENOMIC DNA]</scope>
    <source>
        <strain evidence="3">cv. Shenzhen</strain>
        <tissue evidence="2">Stem</tissue>
    </source>
</reference>
<feature type="region of interest" description="Disordered" evidence="1">
    <location>
        <begin position="41"/>
        <end position="129"/>
    </location>
</feature>
<evidence type="ECO:0000313" key="2">
    <source>
        <dbReference type="EMBL" id="PKA47371.1"/>
    </source>
</evidence>
<evidence type="ECO:0000313" key="3">
    <source>
        <dbReference type="Proteomes" id="UP000236161"/>
    </source>
</evidence>
<feature type="region of interest" description="Disordered" evidence="1">
    <location>
        <begin position="1"/>
        <end position="22"/>
    </location>
</feature>
<dbReference type="EMBL" id="KZ453446">
    <property type="protein sequence ID" value="PKA47371.1"/>
    <property type="molecule type" value="Genomic_DNA"/>
</dbReference>
<dbReference type="Proteomes" id="UP000236161">
    <property type="component" value="Unassembled WGS sequence"/>
</dbReference>
<accession>A0A2H9ZVN4</accession>
<feature type="compositionally biased region" description="Polar residues" evidence="1">
    <location>
        <begin position="91"/>
        <end position="104"/>
    </location>
</feature>
<name>A0A2H9ZVN4_9ASPA</name>
<keyword evidence="3" id="KW-1185">Reference proteome</keyword>
<gene>
    <name evidence="2" type="ORF">AXF42_Ash021809</name>
</gene>
<proteinExistence type="predicted"/>
<dbReference type="AlphaFoldDB" id="A0A2H9ZVN4"/>